<dbReference type="InterPro" id="IPR028978">
    <property type="entry name" value="Chorismate_lyase_/UTRA_dom_sf"/>
</dbReference>
<reference evidence="5 6" key="1">
    <citation type="submission" date="2023-07" db="EMBL/GenBank/DDBJ databases">
        <title>Genomic Encyclopedia of Type Strains, Phase IV (KMG-IV): sequencing the most valuable type-strain genomes for metagenomic binning, comparative biology and taxonomic classification.</title>
        <authorList>
            <person name="Goeker M."/>
        </authorList>
    </citation>
    <scope>NUCLEOTIDE SEQUENCE [LARGE SCALE GENOMIC DNA]</scope>
    <source>
        <strain evidence="5 6">DSM 100301</strain>
    </source>
</reference>
<name>A0ABU0IF35_9HYPH</name>
<dbReference type="SMART" id="SM00345">
    <property type="entry name" value="HTH_GNTR"/>
    <property type="match status" value="1"/>
</dbReference>
<dbReference type="InterPro" id="IPR050679">
    <property type="entry name" value="Bact_HTH_transcr_reg"/>
</dbReference>
<dbReference type="InterPro" id="IPR011663">
    <property type="entry name" value="UTRA"/>
</dbReference>
<keyword evidence="3" id="KW-0804">Transcription</keyword>
<keyword evidence="1" id="KW-0805">Transcription regulation</keyword>
<dbReference type="PANTHER" id="PTHR44846:SF1">
    <property type="entry name" value="MANNOSYL-D-GLYCERATE TRANSPORT_METABOLISM SYSTEM REPRESSOR MNGR-RELATED"/>
    <property type="match status" value="1"/>
</dbReference>
<dbReference type="Pfam" id="PF07702">
    <property type="entry name" value="UTRA"/>
    <property type="match status" value="2"/>
</dbReference>
<evidence type="ECO:0000313" key="5">
    <source>
        <dbReference type="EMBL" id="MDQ0455871.1"/>
    </source>
</evidence>
<dbReference type="PROSITE" id="PS50949">
    <property type="entry name" value="HTH_GNTR"/>
    <property type="match status" value="1"/>
</dbReference>
<evidence type="ECO:0000259" key="4">
    <source>
        <dbReference type="PROSITE" id="PS50949"/>
    </source>
</evidence>
<comment type="caution">
    <text evidence="5">The sequence shown here is derived from an EMBL/GenBank/DDBJ whole genome shotgun (WGS) entry which is preliminary data.</text>
</comment>
<dbReference type="CDD" id="cd07377">
    <property type="entry name" value="WHTH_GntR"/>
    <property type="match status" value="1"/>
</dbReference>
<dbReference type="InterPro" id="IPR012702">
    <property type="entry name" value="CP_lyase_PhnF"/>
</dbReference>
<dbReference type="Pfam" id="PF00392">
    <property type="entry name" value="GntR"/>
    <property type="match status" value="1"/>
</dbReference>
<dbReference type="PRINTS" id="PR00035">
    <property type="entry name" value="HTHGNTR"/>
</dbReference>
<dbReference type="Proteomes" id="UP001235269">
    <property type="component" value="Unassembled WGS sequence"/>
</dbReference>
<evidence type="ECO:0000256" key="2">
    <source>
        <dbReference type="ARBA" id="ARBA00023125"/>
    </source>
</evidence>
<dbReference type="SMART" id="SM00866">
    <property type="entry name" value="UTRA"/>
    <property type="match status" value="1"/>
</dbReference>
<accession>A0ABU0IF35</accession>
<evidence type="ECO:0000256" key="3">
    <source>
        <dbReference type="ARBA" id="ARBA00023163"/>
    </source>
</evidence>
<proteinExistence type="predicted"/>
<feature type="domain" description="HTH gntR-type" evidence="4">
    <location>
        <begin position="8"/>
        <end position="76"/>
    </location>
</feature>
<evidence type="ECO:0000256" key="1">
    <source>
        <dbReference type="ARBA" id="ARBA00023015"/>
    </source>
</evidence>
<dbReference type="InterPro" id="IPR036388">
    <property type="entry name" value="WH-like_DNA-bd_sf"/>
</dbReference>
<dbReference type="SUPFAM" id="SSF46785">
    <property type="entry name" value="Winged helix' DNA-binding domain"/>
    <property type="match status" value="1"/>
</dbReference>
<dbReference type="Gene3D" id="1.10.10.10">
    <property type="entry name" value="Winged helix-like DNA-binding domain superfamily/Winged helix DNA-binding domain"/>
    <property type="match status" value="1"/>
</dbReference>
<dbReference type="EMBL" id="JAUSWH010000005">
    <property type="protein sequence ID" value="MDQ0455871.1"/>
    <property type="molecule type" value="Genomic_DNA"/>
</dbReference>
<keyword evidence="6" id="KW-1185">Reference proteome</keyword>
<keyword evidence="2" id="KW-0238">DNA-binding</keyword>
<dbReference type="InterPro" id="IPR000524">
    <property type="entry name" value="Tscrpt_reg_HTH_GntR"/>
</dbReference>
<protein>
    <submittedName>
        <fullName evidence="5">GntR family phosphonate transport system transcriptional regulator</fullName>
    </submittedName>
</protein>
<organism evidence="5 6">
    <name type="scientific">Rhizobium paknamense</name>
    <dbReference type="NCBI Taxonomy" id="1206817"/>
    <lineage>
        <taxon>Bacteria</taxon>
        <taxon>Pseudomonadati</taxon>
        <taxon>Pseudomonadota</taxon>
        <taxon>Alphaproteobacteria</taxon>
        <taxon>Hyphomicrobiales</taxon>
        <taxon>Rhizobiaceae</taxon>
        <taxon>Rhizobium/Agrobacterium group</taxon>
        <taxon>Rhizobium</taxon>
    </lineage>
</organism>
<dbReference type="SUPFAM" id="SSF64288">
    <property type="entry name" value="Chorismate lyase-like"/>
    <property type="match status" value="1"/>
</dbReference>
<dbReference type="InterPro" id="IPR036390">
    <property type="entry name" value="WH_DNA-bd_sf"/>
</dbReference>
<gene>
    <name evidence="5" type="ORF">QO005_002211</name>
</gene>
<sequence length="265" mass="29352">MIERQRGVALWRQIADRIRSAIAEGAYDGEGKLPPELVLAEGFGVNRHTVRAAIAALQQEGIVQAVQGRGTLVRRRDKYDFPISRRTRFTEGLGDQVRDIEGLLLNAATESANAECAKWLDVPVGTPLKRLEVLRRADGRALSRSTLWFPLEHRTEKWEPGFGKIRRENNEPERFSAIDDAFRQTGSITAALARCGVPDYLRQCTEISAVHAEPQDVADLGLTPGAIVLVAKALNTDLQSVPIQFAVTRFPADRVQFTIRSDGLS</sequence>
<dbReference type="PANTHER" id="PTHR44846">
    <property type="entry name" value="MANNOSYL-D-GLYCERATE TRANSPORT/METABOLISM SYSTEM REPRESSOR MNGR-RELATED"/>
    <property type="match status" value="1"/>
</dbReference>
<dbReference type="Gene3D" id="3.40.1410.10">
    <property type="entry name" value="Chorismate lyase-like"/>
    <property type="match status" value="1"/>
</dbReference>
<evidence type="ECO:0000313" key="6">
    <source>
        <dbReference type="Proteomes" id="UP001235269"/>
    </source>
</evidence>
<dbReference type="NCBIfam" id="TIGR02325">
    <property type="entry name" value="C_P_lyase_phnF"/>
    <property type="match status" value="1"/>
</dbReference>